<reference evidence="2 3" key="1">
    <citation type="submission" date="2019-03" db="EMBL/GenBank/DDBJ databases">
        <title>Genomic Encyclopedia of Type Strains, Phase IV (KMG-IV): sequencing the most valuable type-strain genomes for metagenomic binning, comparative biology and taxonomic classification.</title>
        <authorList>
            <person name="Goeker M."/>
        </authorList>
    </citation>
    <scope>NUCLEOTIDE SEQUENCE [LARGE SCALE GENOMIC DNA]</scope>
    <source>
        <strain evidence="2 3">DSM 45361</strain>
    </source>
</reference>
<evidence type="ECO:0000256" key="1">
    <source>
        <dbReference type="SAM" id="MobiDB-lite"/>
    </source>
</evidence>
<dbReference type="Pfam" id="PF08811">
    <property type="entry name" value="DUF1800"/>
    <property type="match status" value="1"/>
</dbReference>
<sequence length="432" mass="46409">MTELDEHAAVRRLIDRFGFGAKPGALAKAQDAGFATTLDAVLAPGTDPGAQATPVPELGPEPEKPSKKQPDPQAKKRAKQELKKQSAAITEWWLDRMAATDAPLVERMTWFWHGHFATSNQKVRSARLMLAQNETFRRLGRGDFGALAHAMIVDPALLVWLDGQKNKVGAANENLGREFMELFSLGIGNYSETDVREASRALTGWLVDRDAGKARLVPRRHDTKDKTVLGHTGNLDASSFVDILVAHPASPRFIAGRLWARLVSATPPPPDVLNRLVAAYGPGHDITALLRAIASEPAFKDSATTLVKQPVEWLVGLLRGLGLRPSQLPEKTKLRVLAGLRGMGQIPFLPPSVGGWPSAASWLTTAAGLARVQTARLLTEASKVPDGTDADAAARLLGVDKWSDRTRAALAKVSGKDLVAVAAASPEYVVSG</sequence>
<name>A0A4R6SB52_LABRH</name>
<keyword evidence="3" id="KW-1185">Reference proteome</keyword>
<dbReference type="Proteomes" id="UP000295444">
    <property type="component" value="Unassembled WGS sequence"/>
</dbReference>
<dbReference type="AlphaFoldDB" id="A0A4R6SB52"/>
<dbReference type="EMBL" id="SNXZ01000004">
    <property type="protein sequence ID" value="TDP96095.1"/>
    <property type="molecule type" value="Genomic_DNA"/>
</dbReference>
<feature type="compositionally biased region" description="Basic and acidic residues" evidence="1">
    <location>
        <begin position="61"/>
        <end position="81"/>
    </location>
</feature>
<dbReference type="RefSeq" id="WP_133851490.1">
    <property type="nucleotide sequence ID" value="NZ_SNXZ01000004.1"/>
</dbReference>
<protein>
    <submittedName>
        <fullName evidence="2">Uncharacterized protein (DUF1800 family)</fullName>
    </submittedName>
</protein>
<comment type="caution">
    <text evidence="2">The sequence shown here is derived from an EMBL/GenBank/DDBJ whole genome shotgun (WGS) entry which is preliminary data.</text>
</comment>
<dbReference type="InterPro" id="IPR014917">
    <property type="entry name" value="DUF1800"/>
</dbReference>
<feature type="region of interest" description="Disordered" evidence="1">
    <location>
        <begin position="40"/>
        <end position="81"/>
    </location>
</feature>
<organism evidence="2 3">
    <name type="scientific">Labedaea rhizosphaerae</name>
    <dbReference type="NCBI Taxonomy" id="598644"/>
    <lineage>
        <taxon>Bacteria</taxon>
        <taxon>Bacillati</taxon>
        <taxon>Actinomycetota</taxon>
        <taxon>Actinomycetes</taxon>
        <taxon>Pseudonocardiales</taxon>
        <taxon>Pseudonocardiaceae</taxon>
        <taxon>Labedaea</taxon>
    </lineage>
</organism>
<evidence type="ECO:0000313" key="3">
    <source>
        <dbReference type="Proteomes" id="UP000295444"/>
    </source>
</evidence>
<proteinExistence type="predicted"/>
<gene>
    <name evidence="2" type="ORF">EV186_10475</name>
</gene>
<evidence type="ECO:0000313" key="2">
    <source>
        <dbReference type="EMBL" id="TDP96095.1"/>
    </source>
</evidence>
<accession>A0A4R6SB52</accession>
<dbReference type="OrthoDB" id="9772295at2"/>